<sequence>MATTTERFRSSTLEAMEKTNTSTKDAWQKTKDRSRDWFANTGDPAMTKATSKIGAENFWPTSLDRESDKAARTLRSFCIDGFGVVDSKEEVQSFSDLGEMQVKRIPEEVIRNCRGLAIFTVIRYGFLWSRAGGSGVIVAKQADGQWSPPSGIVIATLGGGFQAGADIFDCVCVINNEDGMDGFTKARCTMGGEVAAAVGPLGGGMQVASELHKRQAPVFTYTKGRGLYMGVQVKGTVIAERTSENERFYGVEGVQNTSILAGEVQPPDDSLVQLWETLKAAQGDPHDESKLPPAKSAPDDTDRELEGPQQMSQKEYDELNLCPEAR</sequence>
<gene>
    <name evidence="1" type="ORF">LTR37_008508</name>
</gene>
<evidence type="ECO:0000313" key="1">
    <source>
        <dbReference type="EMBL" id="KAK3713316.1"/>
    </source>
</evidence>
<evidence type="ECO:0000313" key="2">
    <source>
        <dbReference type="Proteomes" id="UP001281147"/>
    </source>
</evidence>
<protein>
    <submittedName>
        <fullName evidence="1">Uncharacterized protein</fullName>
    </submittedName>
</protein>
<dbReference type="Proteomes" id="UP001281147">
    <property type="component" value="Unassembled WGS sequence"/>
</dbReference>
<name>A0ACC3NBW9_9PEZI</name>
<dbReference type="EMBL" id="JAUTXU010000063">
    <property type="protein sequence ID" value="KAK3713316.1"/>
    <property type="molecule type" value="Genomic_DNA"/>
</dbReference>
<accession>A0ACC3NBW9</accession>
<keyword evidence="2" id="KW-1185">Reference proteome</keyword>
<proteinExistence type="predicted"/>
<reference evidence="1" key="1">
    <citation type="submission" date="2023-07" db="EMBL/GenBank/DDBJ databases">
        <title>Black Yeasts Isolated from many extreme environments.</title>
        <authorList>
            <person name="Coleine C."/>
            <person name="Stajich J.E."/>
            <person name="Selbmann L."/>
        </authorList>
    </citation>
    <scope>NUCLEOTIDE SEQUENCE</scope>
    <source>
        <strain evidence="1">CCFEE 5714</strain>
    </source>
</reference>
<comment type="caution">
    <text evidence="1">The sequence shown here is derived from an EMBL/GenBank/DDBJ whole genome shotgun (WGS) entry which is preliminary data.</text>
</comment>
<organism evidence="1 2">
    <name type="scientific">Vermiconidia calcicola</name>
    <dbReference type="NCBI Taxonomy" id="1690605"/>
    <lineage>
        <taxon>Eukaryota</taxon>
        <taxon>Fungi</taxon>
        <taxon>Dikarya</taxon>
        <taxon>Ascomycota</taxon>
        <taxon>Pezizomycotina</taxon>
        <taxon>Dothideomycetes</taxon>
        <taxon>Dothideomycetidae</taxon>
        <taxon>Mycosphaerellales</taxon>
        <taxon>Extremaceae</taxon>
        <taxon>Vermiconidia</taxon>
    </lineage>
</organism>